<comment type="function">
    <text evidence="9">Required for proper chromosome segregation during mitosis and error-free mitotic progression.</text>
</comment>
<keyword evidence="8" id="KW-0539">Nucleus</keyword>
<comment type="caution">
    <text evidence="11">The sequence shown here is derived from an EMBL/GenBank/DDBJ whole genome shotgun (WGS) entry which is preliminary data.</text>
</comment>
<evidence type="ECO:0000256" key="2">
    <source>
        <dbReference type="ARBA" id="ARBA00004604"/>
    </source>
</evidence>
<feature type="compositionally biased region" description="Basic and acidic residues" evidence="10">
    <location>
        <begin position="109"/>
        <end position="129"/>
    </location>
</feature>
<dbReference type="InterPro" id="IPR026570">
    <property type="entry name" value="CCDC86"/>
</dbReference>
<evidence type="ECO:0000256" key="9">
    <source>
        <dbReference type="ARBA" id="ARBA00093307"/>
    </source>
</evidence>
<protein>
    <recommendedName>
        <fullName evidence="3">Coiled-coil domain-containing protein 86</fullName>
    </recommendedName>
</protein>
<evidence type="ECO:0000256" key="8">
    <source>
        <dbReference type="ARBA" id="ARBA00023242"/>
    </source>
</evidence>
<dbReference type="GO" id="GO:0005694">
    <property type="term" value="C:chromosome"/>
    <property type="evidence" value="ECO:0007669"/>
    <property type="project" value="UniProtKB-SubCell"/>
</dbReference>
<name>A0A9D5CBQ0_9LILI</name>
<proteinExistence type="predicted"/>
<evidence type="ECO:0000256" key="6">
    <source>
        <dbReference type="ARBA" id="ARBA00022934"/>
    </source>
</evidence>
<accession>A0A9D5CBQ0</accession>
<keyword evidence="5" id="KW-0597">Phosphoprotein</keyword>
<feature type="region of interest" description="Disordered" evidence="10">
    <location>
        <begin position="90"/>
        <end position="146"/>
    </location>
</feature>
<evidence type="ECO:0000256" key="4">
    <source>
        <dbReference type="ARBA" id="ARBA00022454"/>
    </source>
</evidence>
<keyword evidence="6" id="KW-0164">Citrullination</keyword>
<feature type="region of interest" description="Disordered" evidence="10">
    <location>
        <begin position="1"/>
        <end position="31"/>
    </location>
</feature>
<evidence type="ECO:0000256" key="7">
    <source>
        <dbReference type="ARBA" id="ARBA00023054"/>
    </source>
</evidence>
<evidence type="ECO:0000256" key="1">
    <source>
        <dbReference type="ARBA" id="ARBA00004286"/>
    </source>
</evidence>
<feature type="compositionally biased region" description="Basic and acidic residues" evidence="10">
    <location>
        <begin position="90"/>
        <end position="102"/>
    </location>
</feature>
<reference evidence="11" key="2">
    <citation type="journal article" date="2022" name="Hortic Res">
        <title>The genome of Dioscorea zingiberensis sheds light on the biosynthesis, origin and evolution of the medicinally important diosgenin saponins.</title>
        <authorList>
            <person name="Li Y."/>
            <person name="Tan C."/>
            <person name="Li Z."/>
            <person name="Guo J."/>
            <person name="Li S."/>
            <person name="Chen X."/>
            <person name="Wang C."/>
            <person name="Dai X."/>
            <person name="Yang H."/>
            <person name="Song W."/>
            <person name="Hou L."/>
            <person name="Xu J."/>
            <person name="Tong Z."/>
            <person name="Xu A."/>
            <person name="Yuan X."/>
            <person name="Wang W."/>
            <person name="Yang Q."/>
            <person name="Chen L."/>
            <person name="Sun Z."/>
            <person name="Wang K."/>
            <person name="Pan B."/>
            <person name="Chen J."/>
            <person name="Bao Y."/>
            <person name="Liu F."/>
            <person name="Qi X."/>
            <person name="Gang D.R."/>
            <person name="Wen J."/>
            <person name="Li J."/>
        </authorList>
    </citation>
    <scope>NUCLEOTIDE SEQUENCE</scope>
    <source>
        <strain evidence="11">Dzin_1.0</strain>
    </source>
</reference>
<evidence type="ECO:0000313" key="11">
    <source>
        <dbReference type="EMBL" id="KAJ0969999.1"/>
    </source>
</evidence>
<evidence type="ECO:0000313" key="12">
    <source>
        <dbReference type="Proteomes" id="UP001085076"/>
    </source>
</evidence>
<evidence type="ECO:0000256" key="5">
    <source>
        <dbReference type="ARBA" id="ARBA00022553"/>
    </source>
</evidence>
<sequence length="146" mass="16713">MELDSTSKPPLAKRAALPSLFDPEKPAFGKPTYDGVIVGKVSGRKWKQVQSQGASAAKVSRRGMSLDVRTKEKELKRDFKERMNELKEEIRQNKVEKGMKREERRKRKKEEGEYSEDRHEASKNHVPKDVEEDSEIQAKEALEGCA</sequence>
<reference evidence="11" key="1">
    <citation type="submission" date="2021-03" db="EMBL/GenBank/DDBJ databases">
        <authorList>
            <person name="Li Z."/>
            <person name="Yang C."/>
        </authorList>
    </citation>
    <scope>NUCLEOTIDE SEQUENCE</scope>
    <source>
        <strain evidence="11">Dzin_1.0</strain>
        <tissue evidence="11">Leaf</tissue>
    </source>
</reference>
<comment type="subcellular location">
    <subcellularLocation>
        <location evidence="1">Chromosome</location>
    </subcellularLocation>
    <subcellularLocation>
        <location evidence="2">Nucleus</location>
        <location evidence="2">Nucleolus</location>
    </subcellularLocation>
</comment>
<dbReference type="AlphaFoldDB" id="A0A9D5CBQ0"/>
<keyword evidence="12" id="KW-1185">Reference proteome</keyword>
<evidence type="ECO:0000256" key="10">
    <source>
        <dbReference type="SAM" id="MobiDB-lite"/>
    </source>
</evidence>
<dbReference type="EMBL" id="JAGGNH010000006">
    <property type="protein sequence ID" value="KAJ0969999.1"/>
    <property type="molecule type" value="Genomic_DNA"/>
</dbReference>
<gene>
    <name evidence="11" type="ORF">J5N97_022876</name>
</gene>
<organism evidence="11 12">
    <name type="scientific">Dioscorea zingiberensis</name>
    <dbReference type="NCBI Taxonomy" id="325984"/>
    <lineage>
        <taxon>Eukaryota</taxon>
        <taxon>Viridiplantae</taxon>
        <taxon>Streptophyta</taxon>
        <taxon>Embryophyta</taxon>
        <taxon>Tracheophyta</taxon>
        <taxon>Spermatophyta</taxon>
        <taxon>Magnoliopsida</taxon>
        <taxon>Liliopsida</taxon>
        <taxon>Dioscoreales</taxon>
        <taxon>Dioscoreaceae</taxon>
        <taxon>Dioscorea</taxon>
    </lineage>
</organism>
<feature type="compositionally biased region" description="Basic and acidic residues" evidence="10">
    <location>
        <begin position="136"/>
        <end position="146"/>
    </location>
</feature>
<dbReference type="PANTHER" id="PTHR13557">
    <property type="entry name" value="COILED-COIL DOMAIN-CONTAINING PROTEIN 86"/>
    <property type="match status" value="1"/>
</dbReference>
<evidence type="ECO:0000256" key="3">
    <source>
        <dbReference type="ARBA" id="ARBA00016738"/>
    </source>
</evidence>
<dbReference type="Proteomes" id="UP001085076">
    <property type="component" value="Miscellaneous, Linkage group lg06"/>
</dbReference>
<dbReference type="PANTHER" id="PTHR13557:SF1">
    <property type="entry name" value="COILED-COIL DOMAIN-CONTAINING PROTEIN 86"/>
    <property type="match status" value="1"/>
</dbReference>
<keyword evidence="7" id="KW-0175">Coiled coil</keyword>
<dbReference type="OrthoDB" id="781329at2759"/>
<dbReference type="GO" id="GO:0005730">
    <property type="term" value="C:nucleolus"/>
    <property type="evidence" value="ECO:0007669"/>
    <property type="project" value="UniProtKB-SubCell"/>
</dbReference>
<keyword evidence="4" id="KW-0158">Chromosome</keyword>